<dbReference type="FunFam" id="3.20.20.380:FF:000001">
    <property type="entry name" value="Copper homeostasis protein CutC"/>
    <property type="match status" value="1"/>
</dbReference>
<dbReference type="GO" id="GO:0005737">
    <property type="term" value="C:cytoplasm"/>
    <property type="evidence" value="ECO:0007669"/>
    <property type="project" value="UniProtKB-SubCell"/>
</dbReference>
<accession>A0A344TKW6</accession>
<dbReference type="EMBL" id="CP030850">
    <property type="protein sequence ID" value="AXE19287.1"/>
    <property type="molecule type" value="Genomic_DNA"/>
</dbReference>
<proteinExistence type="inferred from homology"/>
<reference evidence="3 4" key="1">
    <citation type="submission" date="2018-07" db="EMBL/GenBank/DDBJ databases">
        <title>Genome sequencing of Runella.</title>
        <authorList>
            <person name="Baek M.-G."/>
            <person name="Yi H."/>
        </authorList>
    </citation>
    <scope>NUCLEOTIDE SEQUENCE [LARGE SCALE GENOMIC DNA]</scope>
    <source>
        <strain evidence="3 4">HYN0085</strain>
    </source>
</reference>
<dbReference type="InterPro" id="IPR036822">
    <property type="entry name" value="CutC-like_dom_sf"/>
</dbReference>
<dbReference type="InterPro" id="IPR005627">
    <property type="entry name" value="CutC-like"/>
</dbReference>
<evidence type="ECO:0000313" key="3">
    <source>
        <dbReference type="EMBL" id="AXE19287.1"/>
    </source>
</evidence>
<dbReference type="Gene3D" id="3.20.20.380">
    <property type="entry name" value="Copper homeostasis (CutC) domain"/>
    <property type="match status" value="1"/>
</dbReference>
<dbReference type="RefSeq" id="WP_114068070.1">
    <property type="nucleotide sequence ID" value="NZ_CP030850.1"/>
</dbReference>
<keyword evidence="4" id="KW-1185">Reference proteome</keyword>
<dbReference type="PANTHER" id="PTHR12598:SF0">
    <property type="entry name" value="COPPER HOMEOSTASIS PROTEIN CUTC HOMOLOG"/>
    <property type="match status" value="1"/>
</dbReference>
<gene>
    <name evidence="2" type="primary">cutC</name>
    <name evidence="3" type="ORF">DR864_16785</name>
</gene>
<evidence type="ECO:0000256" key="2">
    <source>
        <dbReference type="HAMAP-Rule" id="MF_00795"/>
    </source>
</evidence>
<comment type="subcellular location">
    <subcellularLocation>
        <location evidence="2">Cytoplasm</location>
    </subcellularLocation>
</comment>
<dbReference type="HAMAP" id="MF_00795">
    <property type="entry name" value="CutC"/>
    <property type="match status" value="1"/>
</dbReference>
<organism evidence="3 4">
    <name type="scientific">Runella rosea</name>
    <dbReference type="NCBI Taxonomy" id="2259595"/>
    <lineage>
        <taxon>Bacteria</taxon>
        <taxon>Pseudomonadati</taxon>
        <taxon>Bacteroidota</taxon>
        <taxon>Cytophagia</taxon>
        <taxon>Cytophagales</taxon>
        <taxon>Spirosomataceae</taxon>
        <taxon>Runella</taxon>
    </lineage>
</organism>
<evidence type="ECO:0000256" key="1">
    <source>
        <dbReference type="ARBA" id="ARBA00007768"/>
    </source>
</evidence>
<dbReference type="OrthoDB" id="9815677at2"/>
<dbReference type="AlphaFoldDB" id="A0A344TKW6"/>
<comment type="caution">
    <text evidence="2">Once thought to be involved in copper homeostasis, experiments in E.coli have shown this is not the case.</text>
</comment>
<dbReference type="Proteomes" id="UP000251993">
    <property type="component" value="Chromosome"/>
</dbReference>
<dbReference type="PANTHER" id="PTHR12598">
    <property type="entry name" value="COPPER HOMEOSTASIS PROTEIN CUTC"/>
    <property type="match status" value="1"/>
</dbReference>
<dbReference type="GO" id="GO:0005507">
    <property type="term" value="F:copper ion binding"/>
    <property type="evidence" value="ECO:0007669"/>
    <property type="project" value="TreeGrafter"/>
</dbReference>
<name>A0A344TKW6_9BACT</name>
<evidence type="ECO:0000313" key="4">
    <source>
        <dbReference type="Proteomes" id="UP000251993"/>
    </source>
</evidence>
<protein>
    <recommendedName>
        <fullName evidence="2">PF03932 family protein CutC</fullName>
    </recommendedName>
</protein>
<comment type="similarity">
    <text evidence="1 2">Belongs to the CutC family.</text>
</comment>
<sequence>MQVEVCAFSIESCLNAQRAGAHRVELCGGLYEGGTTPSYGLIQRARSVLSIQLYVMIRPRGGDFCYDEEELEVMRMDILAAKKSGADGVVFGLLKPNGQVDIEQTKALVALAKPMGVTFHRAFDVASDPLEALEAIIETGAERILTSGQQNLAIEGKELIAQLVEKSSGRIEIMAGSGVNADNAVLLAKTGANALHLTGKAVRQGAMTYHKSGVSMASVLPTDEHEIIYTNEANIKGLIRRLGEEKVNF</sequence>
<keyword evidence="2" id="KW-0963">Cytoplasm</keyword>
<dbReference type="Pfam" id="PF03932">
    <property type="entry name" value="CutC"/>
    <property type="match status" value="1"/>
</dbReference>
<dbReference type="KEGG" id="run:DR864_16785"/>
<dbReference type="SUPFAM" id="SSF110395">
    <property type="entry name" value="CutC-like"/>
    <property type="match status" value="1"/>
</dbReference>